<protein>
    <submittedName>
        <fullName evidence="2">Uncharacterized protein</fullName>
    </submittedName>
</protein>
<evidence type="ECO:0000313" key="2">
    <source>
        <dbReference type="EMBL" id="KAL2793586.1"/>
    </source>
</evidence>
<dbReference type="EMBL" id="JBFTWV010000056">
    <property type="protein sequence ID" value="KAL2793586.1"/>
    <property type="molecule type" value="Genomic_DNA"/>
</dbReference>
<proteinExistence type="predicted"/>
<comment type="caution">
    <text evidence="2">The sequence shown here is derived from an EMBL/GenBank/DDBJ whole genome shotgun (WGS) entry which is preliminary data.</text>
</comment>
<name>A0ABR4G3I8_9EURO</name>
<keyword evidence="3" id="KW-1185">Reference proteome</keyword>
<feature type="region of interest" description="Disordered" evidence="1">
    <location>
        <begin position="1"/>
        <end position="35"/>
    </location>
</feature>
<sequence length="193" mass="20959">MNEARMQITTLGADHDQSARQKQPPSFPSETVAREHDSRWDLGLLIDPAPGDYACSKRLVSLQPATRSEIDETTMTTSSAHVSLSLSLSSSSSSHDSRLHVSLECLESLAIHTVRLDRLAPLGNADNIDSTQMSNLISTLSYPDDRLCACSPARSLARWLDRSIARLAIIGYDSTSSRPALALAHAHATHPCI</sequence>
<reference evidence="2 3" key="1">
    <citation type="submission" date="2024-07" db="EMBL/GenBank/DDBJ databases">
        <title>Section-level genome sequencing and comparative genomics of Aspergillus sections Usti and Cavernicolus.</title>
        <authorList>
            <consortium name="Lawrence Berkeley National Laboratory"/>
            <person name="Nybo J.L."/>
            <person name="Vesth T.C."/>
            <person name="Theobald S."/>
            <person name="Frisvad J.C."/>
            <person name="Larsen T.O."/>
            <person name="Kjaerboelling I."/>
            <person name="Rothschild-Mancinelli K."/>
            <person name="Lyhne E.K."/>
            <person name="Kogle M.E."/>
            <person name="Barry K."/>
            <person name="Clum A."/>
            <person name="Na H."/>
            <person name="Ledsgaard L."/>
            <person name="Lin J."/>
            <person name="Lipzen A."/>
            <person name="Kuo A."/>
            <person name="Riley R."/>
            <person name="Mondo S."/>
            <person name="Labutti K."/>
            <person name="Haridas S."/>
            <person name="Pangalinan J."/>
            <person name="Salamov A.A."/>
            <person name="Simmons B.A."/>
            <person name="Magnuson J.K."/>
            <person name="Chen J."/>
            <person name="Drula E."/>
            <person name="Henrissat B."/>
            <person name="Wiebenga A."/>
            <person name="Lubbers R.J."/>
            <person name="Gomes A.C."/>
            <person name="Makela M.R."/>
            <person name="Stajich J."/>
            <person name="Grigoriev I.V."/>
            <person name="Mortensen U.H."/>
            <person name="De Vries R.P."/>
            <person name="Baker S.E."/>
            <person name="Andersen M.R."/>
        </authorList>
    </citation>
    <scope>NUCLEOTIDE SEQUENCE [LARGE SCALE GENOMIC DNA]</scope>
    <source>
        <strain evidence="2 3">CBS 209.92</strain>
    </source>
</reference>
<dbReference type="Proteomes" id="UP001610563">
    <property type="component" value="Unassembled WGS sequence"/>
</dbReference>
<evidence type="ECO:0000313" key="3">
    <source>
        <dbReference type="Proteomes" id="UP001610563"/>
    </source>
</evidence>
<accession>A0ABR4G3I8</accession>
<evidence type="ECO:0000256" key="1">
    <source>
        <dbReference type="SAM" id="MobiDB-lite"/>
    </source>
</evidence>
<gene>
    <name evidence="2" type="ORF">BJX66DRAFT_305870</name>
</gene>
<organism evidence="2 3">
    <name type="scientific">Aspergillus keveii</name>
    <dbReference type="NCBI Taxonomy" id="714993"/>
    <lineage>
        <taxon>Eukaryota</taxon>
        <taxon>Fungi</taxon>
        <taxon>Dikarya</taxon>
        <taxon>Ascomycota</taxon>
        <taxon>Pezizomycotina</taxon>
        <taxon>Eurotiomycetes</taxon>
        <taxon>Eurotiomycetidae</taxon>
        <taxon>Eurotiales</taxon>
        <taxon>Aspergillaceae</taxon>
        <taxon>Aspergillus</taxon>
        <taxon>Aspergillus subgen. Nidulantes</taxon>
    </lineage>
</organism>